<protein>
    <submittedName>
        <fullName evidence="1">Uncharacterized protein</fullName>
    </submittedName>
</protein>
<keyword evidence="2" id="KW-1185">Reference proteome</keyword>
<dbReference type="Proteomes" id="UP001521150">
    <property type="component" value="Unassembled WGS sequence"/>
</dbReference>
<evidence type="ECO:0000313" key="1">
    <source>
        <dbReference type="EMBL" id="MCE7002514.1"/>
    </source>
</evidence>
<name>A0ABS8Z646_9PSEU</name>
<comment type="caution">
    <text evidence="1">The sequence shown here is derived from an EMBL/GenBank/DDBJ whole genome shotgun (WGS) entry which is preliminary data.</text>
</comment>
<dbReference type="RefSeq" id="WP_233723694.1">
    <property type="nucleotide sequence ID" value="NZ_JAJVCN010000001.1"/>
</dbReference>
<gene>
    <name evidence="1" type="ORF">LWC34_06670</name>
</gene>
<reference evidence="1 2" key="1">
    <citation type="submission" date="2021-12" db="EMBL/GenBank/DDBJ databases">
        <title>Genome sequence of Kibdelosporangium philippinense ATCC 49844.</title>
        <authorList>
            <person name="Fedorov E.A."/>
            <person name="Omeragic M."/>
            <person name="Shalygina K.F."/>
            <person name="Maclea K.S."/>
        </authorList>
    </citation>
    <scope>NUCLEOTIDE SEQUENCE [LARGE SCALE GENOMIC DNA]</scope>
    <source>
        <strain evidence="1 2">ATCC 49844</strain>
    </source>
</reference>
<dbReference type="EMBL" id="JAJVCN010000001">
    <property type="protein sequence ID" value="MCE7002514.1"/>
    <property type="molecule type" value="Genomic_DNA"/>
</dbReference>
<proteinExistence type="predicted"/>
<sequence>MANAESIGEGAGANSYIFLATVARVIGQQAAAKTFKARSDQRDGPPTVLDNQATAWVEIAFRTPTKAMTTVVKTLARQIP</sequence>
<organism evidence="1 2">
    <name type="scientific">Kibdelosporangium philippinense</name>
    <dbReference type="NCBI Taxonomy" id="211113"/>
    <lineage>
        <taxon>Bacteria</taxon>
        <taxon>Bacillati</taxon>
        <taxon>Actinomycetota</taxon>
        <taxon>Actinomycetes</taxon>
        <taxon>Pseudonocardiales</taxon>
        <taxon>Pseudonocardiaceae</taxon>
        <taxon>Kibdelosporangium</taxon>
    </lineage>
</organism>
<evidence type="ECO:0000313" key="2">
    <source>
        <dbReference type="Proteomes" id="UP001521150"/>
    </source>
</evidence>
<accession>A0ABS8Z646</accession>